<dbReference type="InterPro" id="IPR019888">
    <property type="entry name" value="Tscrpt_reg_AsnC-like"/>
</dbReference>
<dbReference type="PROSITE" id="PS50956">
    <property type="entry name" value="HTH_ASNC_2"/>
    <property type="match status" value="1"/>
</dbReference>
<dbReference type="InterPro" id="IPR036388">
    <property type="entry name" value="WH-like_DNA-bd_sf"/>
</dbReference>
<evidence type="ECO:0000313" key="6">
    <source>
        <dbReference type="Proteomes" id="UP000606008"/>
    </source>
</evidence>
<sequence>MEKAAKNLEIDNVDLKILNLLMQDATMAYTEIGKRIFVSGGTVHVRMKKMEDMGIVRGSQLIIDHTKLGWDISAFLGIYLDKSSLYGEVAEQLMKIPEVVNIHYTTGIYSIFAKIVCRDTLHLRQVLHDKIQKVVGIQRTETFISLEESVNRPVPFTETSMVNQDSL</sequence>
<evidence type="ECO:0000256" key="1">
    <source>
        <dbReference type="ARBA" id="ARBA00023015"/>
    </source>
</evidence>
<name>A0ABX0QBJ1_9BACT</name>
<dbReference type="Gene3D" id="3.30.70.920">
    <property type="match status" value="1"/>
</dbReference>
<protein>
    <submittedName>
        <fullName evidence="5">Winged helix-turn-helix transcriptional regulator</fullName>
    </submittedName>
</protein>
<proteinExistence type="predicted"/>
<dbReference type="InterPro" id="IPR000485">
    <property type="entry name" value="AsnC-type_HTH_dom"/>
</dbReference>
<comment type="caution">
    <text evidence="5">The sequence shown here is derived from an EMBL/GenBank/DDBJ whole genome shotgun (WGS) entry which is preliminary data.</text>
</comment>
<dbReference type="Proteomes" id="UP000606008">
    <property type="component" value="Unassembled WGS sequence"/>
</dbReference>
<dbReference type="SMART" id="SM00344">
    <property type="entry name" value="HTH_ASNC"/>
    <property type="match status" value="1"/>
</dbReference>
<evidence type="ECO:0000259" key="4">
    <source>
        <dbReference type="PROSITE" id="PS50956"/>
    </source>
</evidence>
<dbReference type="Pfam" id="PF01037">
    <property type="entry name" value="AsnC_trans_reg"/>
    <property type="match status" value="1"/>
</dbReference>
<gene>
    <name evidence="5" type="ORF">F7231_04575</name>
</gene>
<keyword evidence="3" id="KW-0804">Transcription</keyword>
<keyword evidence="6" id="KW-1185">Reference proteome</keyword>
<evidence type="ECO:0000313" key="5">
    <source>
        <dbReference type="EMBL" id="NID09436.1"/>
    </source>
</evidence>
<feature type="domain" description="HTH asnC-type" evidence="4">
    <location>
        <begin position="10"/>
        <end position="71"/>
    </location>
</feature>
<dbReference type="InterPro" id="IPR011008">
    <property type="entry name" value="Dimeric_a/b-barrel"/>
</dbReference>
<dbReference type="PANTHER" id="PTHR30154">
    <property type="entry name" value="LEUCINE-RESPONSIVE REGULATORY PROTEIN"/>
    <property type="match status" value="1"/>
</dbReference>
<evidence type="ECO:0000256" key="2">
    <source>
        <dbReference type="ARBA" id="ARBA00023125"/>
    </source>
</evidence>
<organism evidence="5 6">
    <name type="scientific">Fibrivirga algicola</name>
    <dbReference type="NCBI Taxonomy" id="2950420"/>
    <lineage>
        <taxon>Bacteria</taxon>
        <taxon>Pseudomonadati</taxon>
        <taxon>Bacteroidota</taxon>
        <taxon>Cytophagia</taxon>
        <taxon>Cytophagales</taxon>
        <taxon>Spirosomataceae</taxon>
        <taxon>Fibrivirga</taxon>
    </lineage>
</organism>
<dbReference type="EMBL" id="WAEL01000001">
    <property type="protein sequence ID" value="NID09436.1"/>
    <property type="molecule type" value="Genomic_DNA"/>
</dbReference>
<dbReference type="InterPro" id="IPR036390">
    <property type="entry name" value="WH_DNA-bd_sf"/>
</dbReference>
<keyword evidence="1" id="KW-0805">Transcription regulation</keyword>
<keyword evidence="2" id="KW-0238">DNA-binding</keyword>
<dbReference type="RefSeq" id="WP_085415262.1">
    <property type="nucleotide sequence ID" value="NZ_WAEL01000001.1"/>
</dbReference>
<evidence type="ECO:0000256" key="3">
    <source>
        <dbReference type="ARBA" id="ARBA00023163"/>
    </source>
</evidence>
<dbReference type="Pfam" id="PF13412">
    <property type="entry name" value="HTH_24"/>
    <property type="match status" value="1"/>
</dbReference>
<accession>A0ABX0QBJ1</accession>
<reference evidence="5" key="1">
    <citation type="submission" date="2024-05" db="EMBL/GenBank/DDBJ databases">
        <authorList>
            <person name="Jung D.-H."/>
        </authorList>
    </citation>
    <scope>NUCLEOTIDE SEQUENCE</scope>
    <source>
        <strain evidence="5">JA-25</strain>
    </source>
</reference>
<dbReference type="InterPro" id="IPR019887">
    <property type="entry name" value="Tscrpt_reg_AsnC/Lrp_C"/>
</dbReference>
<dbReference type="PANTHER" id="PTHR30154:SF34">
    <property type="entry name" value="TRANSCRIPTIONAL REGULATOR AZLB"/>
    <property type="match status" value="1"/>
</dbReference>
<dbReference type="PRINTS" id="PR00033">
    <property type="entry name" value="HTHASNC"/>
</dbReference>
<dbReference type="SUPFAM" id="SSF54909">
    <property type="entry name" value="Dimeric alpha+beta barrel"/>
    <property type="match status" value="1"/>
</dbReference>
<dbReference type="Gene3D" id="1.10.10.10">
    <property type="entry name" value="Winged helix-like DNA-binding domain superfamily/Winged helix DNA-binding domain"/>
    <property type="match status" value="1"/>
</dbReference>
<dbReference type="SUPFAM" id="SSF46785">
    <property type="entry name" value="Winged helix' DNA-binding domain"/>
    <property type="match status" value="1"/>
</dbReference>